<dbReference type="EMBL" id="LWAE01000007">
    <property type="protein sequence ID" value="KZL89817.1"/>
    <property type="molecule type" value="Genomic_DNA"/>
</dbReference>
<dbReference type="InterPro" id="IPR036388">
    <property type="entry name" value="WH-like_DNA-bd_sf"/>
</dbReference>
<dbReference type="SUPFAM" id="SSF50249">
    <property type="entry name" value="Nucleic acid-binding proteins"/>
    <property type="match status" value="1"/>
</dbReference>
<dbReference type="STRING" id="1121326.CLMAG_48270"/>
<dbReference type="InterPro" id="IPR039566">
    <property type="entry name" value="CvfB_S1_st"/>
</dbReference>
<name>A0A162RF98_9CLOT</name>
<dbReference type="InterPro" id="IPR003029">
    <property type="entry name" value="S1_domain"/>
</dbReference>
<accession>A0A162RF98</accession>
<sequence length="289" mass="33011">MINIGEFNKLEVVRTAEFGYYLNAGTGNTSDDVLLPNKSALGKDLSIGDEVNAFIYRDSKDRIIATLKEPLAKVGDVACLKVEGKSKFGSFVNFGLERDILVPFKEQEYTLVEGNKYLFYLYLDKTGRIAATTDIDRYLENIDIENTEEIQENKYRVGDDVVGIVYGFQTNGSAMIAIDNKYRGVILHNEYFTELKEGYELKLRIKKIYEDGKLGLTPRKKPVDERLELQEQILQYIKKNDGFMPFNDKSSPEEIKRVFKQSKNYFKNALGGLMKKGLVVQDEEGTRLK</sequence>
<dbReference type="Pfam" id="PF17783">
    <property type="entry name" value="WHD_CvfB"/>
    <property type="match status" value="1"/>
</dbReference>
<feature type="domain" description="S1 motif" evidence="2">
    <location>
        <begin position="73"/>
        <end position="134"/>
    </location>
</feature>
<dbReference type="PANTHER" id="PTHR37296:SF1">
    <property type="entry name" value="CONSERVED VIRULENCE FACTOR B"/>
    <property type="match status" value="1"/>
</dbReference>
<dbReference type="Gene3D" id="1.10.10.10">
    <property type="entry name" value="Winged helix-like DNA-binding domain superfamily/Winged helix DNA-binding domain"/>
    <property type="match status" value="1"/>
</dbReference>
<dbReference type="InterPro" id="IPR014464">
    <property type="entry name" value="CvfB_fam"/>
</dbReference>
<reference evidence="3 4" key="1">
    <citation type="submission" date="2016-04" db="EMBL/GenBank/DDBJ databases">
        <title>Genome sequence of Clostridium magnum DSM 2767.</title>
        <authorList>
            <person name="Poehlein A."/>
            <person name="Uhlig R."/>
            <person name="Fischer R."/>
            <person name="Bahl H."/>
            <person name="Daniel R."/>
        </authorList>
    </citation>
    <scope>NUCLEOTIDE SEQUENCE [LARGE SCALE GENOMIC DNA]</scope>
    <source>
        <strain evidence="3 4">DSM 2767</strain>
    </source>
</reference>
<comment type="similarity">
    <text evidence="1">Belongs to the CvfB family.</text>
</comment>
<dbReference type="PATRIC" id="fig|1121326.3.peg.4888"/>
<gene>
    <name evidence="3" type="ORF">CLMAG_48270</name>
</gene>
<keyword evidence="4" id="KW-1185">Reference proteome</keyword>
<dbReference type="GO" id="GO:0003676">
    <property type="term" value="F:nucleic acid binding"/>
    <property type="evidence" value="ECO:0007669"/>
    <property type="project" value="InterPro"/>
</dbReference>
<dbReference type="Proteomes" id="UP000076603">
    <property type="component" value="Unassembled WGS sequence"/>
</dbReference>
<dbReference type="InterPro" id="IPR040764">
    <property type="entry name" value="CvfB_WH"/>
</dbReference>
<dbReference type="SMART" id="SM00316">
    <property type="entry name" value="S1"/>
    <property type="match status" value="3"/>
</dbReference>
<evidence type="ECO:0000259" key="2">
    <source>
        <dbReference type="SMART" id="SM00316"/>
    </source>
</evidence>
<evidence type="ECO:0000313" key="4">
    <source>
        <dbReference type="Proteomes" id="UP000076603"/>
    </source>
</evidence>
<dbReference type="PIRSF" id="PIRSF012524">
    <property type="entry name" value="YitL_S1"/>
    <property type="match status" value="1"/>
</dbReference>
<organism evidence="3 4">
    <name type="scientific">Clostridium magnum DSM 2767</name>
    <dbReference type="NCBI Taxonomy" id="1121326"/>
    <lineage>
        <taxon>Bacteria</taxon>
        <taxon>Bacillati</taxon>
        <taxon>Bacillota</taxon>
        <taxon>Clostridia</taxon>
        <taxon>Eubacteriales</taxon>
        <taxon>Clostridiaceae</taxon>
        <taxon>Clostridium</taxon>
    </lineage>
</organism>
<feature type="domain" description="S1 motif" evidence="2">
    <location>
        <begin position="156"/>
        <end position="219"/>
    </location>
</feature>
<evidence type="ECO:0000313" key="3">
    <source>
        <dbReference type="EMBL" id="KZL89817.1"/>
    </source>
</evidence>
<dbReference type="Pfam" id="PF13509">
    <property type="entry name" value="S1_2"/>
    <property type="match status" value="2"/>
</dbReference>
<dbReference type="OrthoDB" id="9801597at2"/>
<feature type="domain" description="S1 motif" evidence="2">
    <location>
        <begin position="3"/>
        <end position="68"/>
    </location>
</feature>
<dbReference type="Gene3D" id="2.40.50.140">
    <property type="entry name" value="Nucleic acid-binding proteins"/>
    <property type="match status" value="2"/>
</dbReference>
<dbReference type="PANTHER" id="PTHR37296">
    <property type="entry name" value="CONSERVED VIRULENCE FACTOR B"/>
    <property type="match status" value="1"/>
</dbReference>
<comment type="caution">
    <text evidence="3">The sequence shown here is derived from an EMBL/GenBank/DDBJ whole genome shotgun (WGS) entry which is preliminary data.</text>
</comment>
<dbReference type="RefSeq" id="WP_066628102.1">
    <property type="nucleotide sequence ID" value="NZ_FQXL01000033.1"/>
</dbReference>
<dbReference type="InterPro" id="IPR012340">
    <property type="entry name" value="NA-bd_OB-fold"/>
</dbReference>
<dbReference type="AlphaFoldDB" id="A0A162RF98"/>
<evidence type="ECO:0000256" key="1">
    <source>
        <dbReference type="PIRNR" id="PIRNR012524"/>
    </source>
</evidence>
<proteinExistence type="inferred from homology"/>
<protein>
    <recommendedName>
        <fullName evidence="2">S1 motif domain-containing protein</fullName>
    </recommendedName>
</protein>